<dbReference type="InterPro" id="IPR059181">
    <property type="entry name" value="RWDD2A-B_C"/>
</dbReference>
<accession>A0A6G1HDC3</accession>
<name>A0A6G1HDC3_9PEZI</name>
<organism evidence="1 2">
    <name type="scientific">Aulographum hederae CBS 113979</name>
    <dbReference type="NCBI Taxonomy" id="1176131"/>
    <lineage>
        <taxon>Eukaryota</taxon>
        <taxon>Fungi</taxon>
        <taxon>Dikarya</taxon>
        <taxon>Ascomycota</taxon>
        <taxon>Pezizomycotina</taxon>
        <taxon>Dothideomycetes</taxon>
        <taxon>Pleosporomycetidae</taxon>
        <taxon>Aulographales</taxon>
        <taxon>Aulographaceae</taxon>
    </lineage>
</organism>
<gene>
    <name evidence="1" type="ORF">K402DRAFT_298123</name>
</gene>
<proteinExistence type="predicted"/>
<reference evidence="1" key="1">
    <citation type="journal article" date="2020" name="Stud. Mycol.">
        <title>101 Dothideomycetes genomes: a test case for predicting lifestyles and emergence of pathogens.</title>
        <authorList>
            <person name="Haridas S."/>
            <person name="Albert R."/>
            <person name="Binder M."/>
            <person name="Bloem J."/>
            <person name="Labutti K."/>
            <person name="Salamov A."/>
            <person name="Andreopoulos B."/>
            <person name="Baker S."/>
            <person name="Barry K."/>
            <person name="Bills G."/>
            <person name="Bluhm B."/>
            <person name="Cannon C."/>
            <person name="Castanera R."/>
            <person name="Culley D."/>
            <person name="Daum C."/>
            <person name="Ezra D."/>
            <person name="Gonzalez J."/>
            <person name="Henrissat B."/>
            <person name="Kuo A."/>
            <person name="Liang C."/>
            <person name="Lipzen A."/>
            <person name="Lutzoni F."/>
            <person name="Magnuson J."/>
            <person name="Mondo S."/>
            <person name="Nolan M."/>
            <person name="Ohm R."/>
            <person name="Pangilinan J."/>
            <person name="Park H.-J."/>
            <person name="Ramirez L."/>
            <person name="Alfaro M."/>
            <person name="Sun H."/>
            <person name="Tritt A."/>
            <person name="Yoshinaga Y."/>
            <person name="Zwiers L.-H."/>
            <person name="Turgeon B."/>
            <person name="Goodwin S."/>
            <person name="Spatafora J."/>
            <person name="Crous P."/>
            <person name="Grigoriev I."/>
        </authorList>
    </citation>
    <scope>NUCLEOTIDE SEQUENCE</scope>
    <source>
        <strain evidence="1">CBS 113979</strain>
    </source>
</reference>
<feature type="non-terminal residue" evidence="1">
    <location>
        <position position="119"/>
    </location>
</feature>
<dbReference type="Proteomes" id="UP000800041">
    <property type="component" value="Unassembled WGS sequence"/>
</dbReference>
<keyword evidence="2" id="KW-1185">Reference proteome</keyword>
<sequence length="119" mass="13448">MSIWNALIRTHHITSRKKVAHLKKAADRCHVFALLRSGGCPGIMYCEGDEEGVKSWVAAVQNLRYKDFQLVARPASKSTVAESSDRNKCGLSEVESVKSFSMAMESRDCLQWWRHAMGY</sequence>
<dbReference type="EMBL" id="ML977140">
    <property type="protein sequence ID" value="KAF1991233.1"/>
    <property type="molecule type" value="Genomic_DNA"/>
</dbReference>
<dbReference type="OrthoDB" id="432412at2759"/>
<protein>
    <submittedName>
        <fullName evidence="1">Uncharacterized protein</fullName>
    </submittedName>
</protein>
<evidence type="ECO:0000313" key="2">
    <source>
        <dbReference type="Proteomes" id="UP000800041"/>
    </source>
</evidence>
<evidence type="ECO:0000313" key="1">
    <source>
        <dbReference type="EMBL" id="KAF1991233.1"/>
    </source>
</evidence>
<dbReference type="CDD" id="cd24163">
    <property type="entry name" value="RWDD2_C"/>
    <property type="match status" value="1"/>
</dbReference>
<dbReference type="AlphaFoldDB" id="A0A6G1HDC3"/>